<dbReference type="AlphaFoldDB" id="A0A6A6B0D0"/>
<dbReference type="InterPro" id="IPR023827">
    <property type="entry name" value="Peptidase_S8_Asp-AS"/>
</dbReference>
<dbReference type="Proteomes" id="UP000799438">
    <property type="component" value="Unassembled WGS sequence"/>
</dbReference>
<dbReference type="Pfam" id="PF00082">
    <property type="entry name" value="Peptidase_S8"/>
    <property type="match status" value="1"/>
</dbReference>
<keyword evidence="4 5" id="KW-0720">Serine protease</keyword>
<evidence type="ECO:0000256" key="1">
    <source>
        <dbReference type="ARBA" id="ARBA00011073"/>
    </source>
</evidence>
<dbReference type="GO" id="GO:0005576">
    <property type="term" value="C:extracellular region"/>
    <property type="evidence" value="ECO:0007669"/>
    <property type="project" value="UniProtKB-ARBA"/>
</dbReference>
<keyword evidence="2 5" id="KW-0645">Protease</keyword>
<evidence type="ECO:0000256" key="3">
    <source>
        <dbReference type="ARBA" id="ARBA00022801"/>
    </source>
</evidence>
<dbReference type="InterPro" id="IPR034193">
    <property type="entry name" value="PCSK9_ProteinaseK-like"/>
</dbReference>
<dbReference type="RefSeq" id="XP_033392403.1">
    <property type="nucleotide sequence ID" value="XM_033537556.1"/>
</dbReference>
<feature type="active site" description="Charge relay system" evidence="5">
    <location>
        <position position="146"/>
    </location>
</feature>
<keyword evidence="3 5" id="KW-0378">Hydrolase</keyword>
<organism evidence="8 9">
    <name type="scientific">Aplosporella prunicola CBS 121167</name>
    <dbReference type="NCBI Taxonomy" id="1176127"/>
    <lineage>
        <taxon>Eukaryota</taxon>
        <taxon>Fungi</taxon>
        <taxon>Dikarya</taxon>
        <taxon>Ascomycota</taxon>
        <taxon>Pezizomycotina</taxon>
        <taxon>Dothideomycetes</taxon>
        <taxon>Dothideomycetes incertae sedis</taxon>
        <taxon>Botryosphaeriales</taxon>
        <taxon>Aplosporellaceae</taxon>
        <taxon>Aplosporella</taxon>
    </lineage>
</organism>
<evidence type="ECO:0000256" key="4">
    <source>
        <dbReference type="ARBA" id="ARBA00022825"/>
    </source>
</evidence>
<sequence>MSPDADVASTLAQLGLHVDHDAITATYNNSHFKGFSGAITVDEITTLNAMDAVAAVGEVIPIKLEATRGSAPWGLQRISQDPTISRGSKSVTARSYTYTYSDAALGSGVTVYIIDTGVYASHQEFGGRASIGYTYYSNQKTDGNGHGTHCAGTIGGSTVGIASKATLVGVKVLDNSGSGTSTGLIAGFDYVAQQHSRTGGPSVASLSLGFNGRSTAVESALKNLVAAGVHAAVAAGNDAADACDTSPAALGGSNSDVNTVGASNIDDSVAYFSNSGACVDVYAPGEDVVSAYNTGSSAYASLSGTSMATPHVAGLLAYYLGGNPGYTPKALKALLKSSAVQGELGTSDAPGYIRGGSLIIASNGGA</sequence>
<comment type="similarity">
    <text evidence="1 5 6">Belongs to the peptidase S8 family.</text>
</comment>
<gene>
    <name evidence="8" type="ORF">K452DRAFT_237059</name>
</gene>
<dbReference type="Gene3D" id="3.40.50.200">
    <property type="entry name" value="Peptidase S8/S53 domain"/>
    <property type="match status" value="1"/>
</dbReference>
<dbReference type="InterPro" id="IPR015500">
    <property type="entry name" value="Peptidase_S8_subtilisin-rel"/>
</dbReference>
<dbReference type="OrthoDB" id="206201at2759"/>
<accession>A0A6A6B0D0</accession>
<keyword evidence="9" id="KW-1185">Reference proteome</keyword>
<evidence type="ECO:0000313" key="9">
    <source>
        <dbReference type="Proteomes" id="UP000799438"/>
    </source>
</evidence>
<dbReference type="InterPro" id="IPR022398">
    <property type="entry name" value="Peptidase_S8_His-AS"/>
</dbReference>
<dbReference type="InterPro" id="IPR023828">
    <property type="entry name" value="Peptidase_S8_Ser-AS"/>
</dbReference>
<evidence type="ECO:0000256" key="5">
    <source>
        <dbReference type="PROSITE-ProRule" id="PRU01240"/>
    </source>
</evidence>
<dbReference type="PROSITE" id="PS00138">
    <property type="entry name" value="SUBTILASE_SER"/>
    <property type="match status" value="1"/>
</dbReference>
<dbReference type="PANTHER" id="PTHR43806">
    <property type="entry name" value="PEPTIDASE S8"/>
    <property type="match status" value="1"/>
</dbReference>
<evidence type="ECO:0000256" key="6">
    <source>
        <dbReference type="RuleBase" id="RU003355"/>
    </source>
</evidence>
<protein>
    <recommendedName>
        <fullName evidence="7">Peptidase S8/S53 domain-containing protein</fullName>
    </recommendedName>
</protein>
<dbReference type="InterPro" id="IPR036852">
    <property type="entry name" value="Peptidase_S8/S53_dom_sf"/>
</dbReference>
<evidence type="ECO:0000313" key="8">
    <source>
        <dbReference type="EMBL" id="KAF2136685.1"/>
    </source>
</evidence>
<dbReference type="PROSITE" id="PS51892">
    <property type="entry name" value="SUBTILASE"/>
    <property type="match status" value="1"/>
</dbReference>
<dbReference type="PANTHER" id="PTHR43806:SF66">
    <property type="entry name" value="SERIN ENDOPEPTIDASE"/>
    <property type="match status" value="1"/>
</dbReference>
<feature type="active site" description="Charge relay system" evidence="5">
    <location>
        <position position="115"/>
    </location>
</feature>
<dbReference type="PROSITE" id="PS00136">
    <property type="entry name" value="SUBTILASE_ASP"/>
    <property type="match status" value="1"/>
</dbReference>
<reference evidence="8" key="1">
    <citation type="journal article" date="2020" name="Stud. Mycol.">
        <title>101 Dothideomycetes genomes: a test case for predicting lifestyles and emergence of pathogens.</title>
        <authorList>
            <person name="Haridas S."/>
            <person name="Albert R."/>
            <person name="Binder M."/>
            <person name="Bloem J."/>
            <person name="Labutti K."/>
            <person name="Salamov A."/>
            <person name="Andreopoulos B."/>
            <person name="Baker S."/>
            <person name="Barry K."/>
            <person name="Bills G."/>
            <person name="Bluhm B."/>
            <person name="Cannon C."/>
            <person name="Castanera R."/>
            <person name="Culley D."/>
            <person name="Daum C."/>
            <person name="Ezra D."/>
            <person name="Gonzalez J."/>
            <person name="Henrissat B."/>
            <person name="Kuo A."/>
            <person name="Liang C."/>
            <person name="Lipzen A."/>
            <person name="Lutzoni F."/>
            <person name="Magnuson J."/>
            <person name="Mondo S."/>
            <person name="Nolan M."/>
            <person name="Ohm R."/>
            <person name="Pangilinan J."/>
            <person name="Park H.-J."/>
            <person name="Ramirez L."/>
            <person name="Alfaro M."/>
            <person name="Sun H."/>
            <person name="Tritt A."/>
            <person name="Yoshinaga Y."/>
            <person name="Zwiers L.-H."/>
            <person name="Turgeon B."/>
            <person name="Goodwin S."/>
            <person name="Spatafora J."/>
            <person name="Crous P."/>
            <person name="Grigoriev I."/>
        </authorList>
    </citation>
    <scope>NUCLEOTIDE SEQUENCE</scope>
    <source>
        <strain evidence="8">CBS 121167</strain>
    </source>
</reference>
<dbReference type="GO" id="GO:0004252">
    <property type="term" value="F:serine-type endopeptidase activity"/>
    <property type="evidence" value="ECO:0007669"/>
    <property type="project" value="UniProtKB-UniRule"/>
</dbReference>
<dbReference type="InterPro" id="IPR000209">
    <property type="entry name" value="Peptidase_S8/S53_dom"/>
</dbReference>
<dbReference type="FunFam" id="3.40.50.200:FF:000014">
    <property type="entry name" value="Proteinase K"/>
    <property type="match status" value="1"/>
</dbReference>
<proteinExistence type="inferred from homology"/>
<evidence type="ECO:0000256" key="2">
    <source>
        <dbReference type="ARBA" id="ARBA00022670"/>
    </source>
</evidence>
<dbReference type="CDD" id="cd04077">
    <property type="entry name" value="Peptidases_S8_PCSK9_ProteinaseK_like"/>
    <property type="match status" value="1"/>
</dbReference>
<dbReference type="PROSITE" id="PS00137">
    <property type="entry name" value="SUBTILASE_HIS"/>
    <property type="match status" value="1"/>
</dbReference>
<evidence type="ECO:0000259" key="7">
    <source>
        <dbReference type="Pfam" id="PF00082"/>
    </source>
</evidence>
<name>A0A6A6B0D0_9PEZI</name>
<dbReference type="PRINTS" id="PR00723">
    <property type="entry name" value="SUBTILISIN"/>
</dbReference>
<dbReference type="InterPro" id="IPR050131">
    <property type="entry name" value="Peptidase_S8_subtilisin-like"/>
</dbReference>
<feature type="domain" description="Peptidase S8/S53" evidence="7">
    <location>
        <begin position="106"/>
        <end position="346"/>
    </location>
</feature>
<feature type="active site" description="Charge relay system" evidence="5">
    <location>
        <position position="306"/>
    </location>
</feature>
<dbReference type="EMBL" id="ML995514">
    <property type="protein sequence ID" value="KAF2136685.1"/>
    <property type="molecule type" value="Genomic_DNA"/>
</dbReference>
<dbReference type="SUPFAM" id="SSF52743">
    <property type="entry name" value="Subtilisin-like"/>
    <property type="match status" value="1"/>
</dbReference>
<dbReference type="GeneID" id="54295052"/>
<dbReference type="GO" id="GO:0006508">
    <property type="term" value="P:proteolysis"/>
    <property type="evidence" value="ECO:0007669"/>
    <property type="project" value="UniProtKB-KW"/>
</dbReference>